<dbReference type="EMBL" id="CP049887">
    <property type="protein sequence ID" value="QIL48578.1"/>
    <property type="molecule type" value="Genomic_DNA"/>
</dbReference>
<dbReference type="Pfam" id="PF00149">
    <property type="entry name" value="Metallophos"/>
    <property type="match status" value="1"/>
</dbReference>
<dbReference type="RefSeq" id="WP_166034716.1">
    <property type="nucleotide sequence ID" value="NZ_CP049887.1"/>
</dbReference>
<dbReference type="SUPFAM" id="SSF56300">
    <property type="entry name" value="Metallo-dependent phosphatases"/>
    <property type="match status" value="1"/>
</dbReference>
<dbReference type="PROSITE" id="PS51257">
    <property type="entry name" value="PROKAR_LIPOPROTEIN"/>
    <property type="match status" value="1"/>
</dbReference>
<dbReference type="GO" id="GO:0008758">
    <property type="term" value="F:UDP-2,3-diacylglucosamine hydrolase activity"/>
    <property type="evidence" value="ECO:0007669"/>
    <property type="project" value="TreeGrafter"/>
</dbReference>
<feature type="transmembrane region" description="Helical" evidence="1">
    <location>
        <begin position="12"/>
        <end position="29"/>
    </location>
</feature>
<dbReference type="Proteomes" id="UP000501747">
    <property type="component" value="Chromosome"/>
</dbReference>
<keyword evidence="1" id="KW-0472">Membrane</keyword>
<evidence type="ECO:0000259" key="2">
    <source>
        <dbReference type="Pfam" id="PF00149"/>
    </source>
</evidence>
<reference evidence="3 4" key="1">
    <citation type="submission" date="2020-03" db="EMBL/GenBank/DDBJ databases">
        <title>Vagococcus sp. nov., isolated from beetles.</title>
        <authorList>
            <person name="Hyun D.-W."/>
            <person name="Bae J.-W."/>
        </authorList>
    </citation>
    <scope>NUCLEOTIDE SEQUENCE [LARGE SCALE GENOMIC DNA]</scope>
    <source>
        <strain evidence="3 4">HDW17B</strain>
    </source>
</reference>
<organism evidence="3 4">
    <name type="scientific">Vagococcus hydrophili</name>
    <dbReference type="NCBI Taxonomy" id="2714947"/>
    <lineage>
        <taxon>Bacteria</taxon>
        <taxon>Bacillati</taxon>
        <taxon>Bacillota</taxon>
        <taxon>Bacilli</taxon>
        <taxon>Lactobacillales</taxon>
        <taxon>Enterococcaceae</taxon>
        <taxon>Vagococcus</taxon>
    </lineage>
</organism>
<dbReference type="GO" id="GO:0016020">
    <property type="term" value="C:membrane"/>
    <property type="evidence" value="ECO:0007669"/>
    <property type="project" value="GOC"/>
</dbReference>
<gene>
    <name evidence="3" type="ORF">G7082_08725</name>
</gene>
<name>A0A6G8AU27_9ENTE</name>
<keyword evidence="1" id="KW-0812">Transmembrane</keyword>
<feature type="domain" description="Calcineurin-like phosphoesterase" evidence="2">
    <location>
        <begin position="53"/>
        <end position="218"/>
    </location>
</feature>
<sequence>MKKKRLLKISGWVILLLVGILGCLIFYTVKIEPYQIRLKEYVSIKNKQSKTEIKVVQFSDVHIKEDYTYQNLAKVVDKINEQKPDFVIFSGDLYDNYSIYNDDQNIIRELGRIKATYGKVAIWGNRDYGGGAGRNYPGIMQAADFMLLSNQTERFTLENGKTISFTGIDDMLLGSPDTSVGVNSMEAVYSIFLTHEPDYLKDYRVEGFDIILAGHSHGGQIKVPFFPSINETGLTFHAHSKEYSSGFYDFEKKGDKKLYVNSGVGTTHISARFGVVPEITLFRIVI</sequence>
<dbReference type="PANTHER" id="PTHR31302">
    <property type="entry name" value="TRANSMEMBRANE PROTEIN WITH METALLOPHOSPHOESTERASE DOMAIN-RELATED"/>
    <property type="match status" value="1"/>
</dbReference>
<dbReference type="InterPro" id="IPR051158">
    <property type="entry name" value="Metallophosphoesterase_sf"/>
</dbReference>
<proteinExistence type="predicted"/>
<dbReference type="InterPro" id="IPR029052">
    <property type="entry name" value="Metallo-depent_PP-like"/>
</dbReference>
<dbReference type="KEGG" id="vhy:G7082_08725"/>
<dbReference type="AlphaFoldDB" id="A0A6G8AU27"/>
<dbReference type="Gene3D" id="3.60.21.10">
    <property type="match status" value="1"/>
</dbReference>
<evidence type="ECO:0000313" key="3">
    <source>
        <dbReference type="EMBL" id="QIL48578.1"/>
    </source>
</evidence>
<dbReference type="InterPro" id="IPR004843">
    <property type="entry name" value="Calcineurin-like_PHP"/>
</dbReference>
<dbReference type="PANTHER" id="PTHR31302:SF25">
    <property type="entry name" value="PHOSPHOESTERASE"/>
    <property type="match status" value="1"/>
</dbReference>
<evidence type="ECO:0000313" key="4">
    <source>
        <dbReference type="Proteomes" id="UP000501747"/>
    </source>
</evidence>
<keyword evidence="4" id="KW-1185">Reference proteome</keyword>
<dbReference type="GO" id="GO:0009245">
    <property type="term" value="P:lipid A biosynthetic process"/>
    <property type="evidence" value="ECO:0007669"/>
    <property type="project" value="TreeGrafter"/>
</dbReference>
<keyword evidence="1" id="KW-1133">Transmembrane helix</keyword>
<accession>A0A6G8AU27</accession>
<evidence type="ECO:0000256" key="1">
    <source>
        <dbReference type="SAM" id="Phobius"/>
    </source>
</evidence>
<protein>
    <submittedName>
        <fullName evidence="3">Metallophosphoesterase</fullName>
    </submittedName>
</protein>